<dbReference type="KEGG" id="psa:PST_2490"/>
<evidence type="ECO:0000313" key="1">
    <source>
        <dbReference type="EMBL" id="ABP80142.1"/>
    </source>
</evidence>
<dbReference type="Proteomes" id="UP000000233">
    <property type="component" value="Chromosome"/>
</dbReference>
<dbReference type="EMBL" id="CP000304">
    <property type="protein sequence ID" value="ABP80142.1"/>
    <property type="molecule type" value="Genomic_DNA"/>
</dbReference>
<reference evidence="1 2" key="1">
    <citation type="journal article" date="2008" name="Proc. Natl. Acad. Sci. U.S.A.">
        <title>Nitrogen fixation island and rhizosphere competence traits in the genome of root-associated Pseudomonas stutzeri A1501.</title>
        <authorList>
            <person name="Yan Y."/>
            <person name="Yang J."/>
            <person name="Dou Y."/>
            <person name="Chen M."/>
            <person name="Ping S."/>
            <person name="Peng J."/>
            <person name="Lu W."/>
            <person name="Zhang W."/>
            <person name="Yao Z."/>
            <person name="Li H."/>
            <person name="Liu W."/>
            <person name="He S."/>
            <person name="Geng L."/>
            <person name="Zhang X."/>
            <person name="Yang F."/>
            <person name="Yu H."/>
            <person name="Zhan Y."/>
            <person name="Li D."/>
            <person name="Lin Z."/>
            <person name="Wang Y."/>
            <person name="Elmerich C."/>
            <person name="Lin M."/>
            <person name="Jin Q."/>
        </authorList>
    </citation>
    <scope>NUCLEOTIDE SEQUENCE [LARGE SCALE GENOMIC DNA]</scope>
    <source>
        <strain evidence="1 2">A1501</strain>
    </source>
</reference>
<gene>
    <name evidence="1" type="ordered locus">PST_2490</name>
</gene>
<name>A4VME1_STUS1</name>
<sequence length="60" mass="6948">MRNKRSGINPKLRCIAPPVIIRVLLSPPRSSRAPLKALSKQLFARILRARSFFWRPTDSY</sequence>
<protein>
    <submittedName>
        <fullName evidence="1">Uncharacterized protein</fullName>
    </submittedName>
</protein>
<dbReference type="AlphaFoldDB" id="A4VME1"/>
<dbReference type="HOGENOM" id="CLU_2938316_0_0_6"/>
<evidence type="ECO:0000313" key="2">
    <source>
        <dbReference type="Proteomes" id="UP000000233"/>
    </source>
</evidence>
<keyword evidence="2" id="KW-1185">Reference proteome</keyword>
<accession>A4VME1</accession>
<organism evidence="1 2">
    <name type="scientific">Stutzerimonas stutzeri (strain A1501)</name>
    <name type="common">Pseudomonas stutzeri</name>
    <dbReference type="NCBI Taxonomy" id="379731"/>
    <lineage>
        <taxon>Bacteria</taxon>
        <taxon>Pseudomonadati</taxon>
        <taxon>Pseudomonadota</taxon>
        <taxon>Gammaproteobacteria</taxon>
        <taxon>Pseudomonadales</taxon>
        <taxon>Pseudomonadaceae</taxon>
        <taxon>Stutzerimonas</taxon>
    </lineage>
</organism>
<proteinExistence type="predicted"/>